<comment type="caution">
    <text evidence="4">The sequence shown here is derived from an EMBL/GenBank/DDBJ whole genome shotgun (WGS) entry which is preliminary data.</text>
</comment>
<proteinExistence type="inferred from homology"/>
<keyword evidence="3" id="KW-0539">Nucleus</keyword>
<keyword evidence="5" id="KW-1185">Reference proteome</keyword>
<dbReference type="Proteomes" id="UP001359485">
    <property type="component" value="Unassembled WGS sequence"/>
</dbReference>
<comment type="subcellular location">
    <subcellularLocation>
        <location evidence="1">Nucleus</location>
        <location evidence="1">Nucleolus</location>
    </subcellularLocation>
</comment>
<dbReference type="Pfam" id="PF15341">
    <property type="entry name" value="SLX9"/>
    <property type="match status" value="1"/>
</dbReference>
<evidence type="ECO:0000256" key="2">
    <source>
        <dbReference type="ARBA" id="ARBA00011022"/>
    </source>
</evidence>
<evidence type="ECO:0000313" key="5">
    <source>
        <dbReference type="Proteomes" id="UP001359485"/>
    </source>
</evidence>
<gene>
    <name evidence="4" type="ORF">RUM44_009659</name>
</gene>
<evidence type="ECO:0008006" key="6">
    <source>
        <dbReference type="Google" id="ProtNLM"/>
    </source>
</evidence>
<sequence length="206" mass="24196">MGKVKKLRQKYHMTLKKSKSLGSLPENLENSCYEKRKSDLFKSNENIFAGLDISFDELTKSLPKDFDVRSIVSTKSRREIKEEEKHLKKKEKQKRRHDRFLNKLEFTYQALKNSKANKAKQKKGYNSMNSLLDALPKLEPIPVESQRRKLEKVKAKPKGILKAKHRLKQQTSDSKIFKKILDNKQFKANPFDTITQYLRQRVSNDA</sequence>
<dbReference type="InterPro" id="IPR028160">
    <property type="entry name" value="Slx9-like"/>
</dbReference>
<name>A0ABR1AV14_POLSC</name>
<reference evidence="4 5" key="1">
    <citation type="submission" date="2023-09" db="EMBL/GenBank/DDBJ databases">
        <title>Genomes of two closely related lineages of the louse Polyplax serrata with different host specificities.</title>
        <authorList>
            <person name="Martinu J."/>
            <person name="Tarabai H."/>
            <person name="Stefka J."/>
            <person name="Hypsa V."/>
        </authorList>
    </citation>
    <scope>NUCLEOTIDE SEQUENCE [LARGE SCALE GENOMIC DNA]</scope>
    <source>
        <strain evidence="4">98ZLc_SE</strain>
    </source>
</reference>
<accession>A0ABR1AV14</accession>
<protein>
    <recommendedName>
        <fullName evidence="6">Ribosome biogenesis protein SLX9</fullName>
    </recommendedName>
</protein>
<dbReference type="PANTHER" id="PTHR31109:SF2">
    <property type="entry name" value="RIBOSOME BIOGENESIS PROTEIN SLX9 HOMOLOG"/>
    <property type="match status" value="1"/>
</dbReference>
<organism evidence="4 5">
    <name type="scientific">Polyplax serrata</name>
    <name type="common">Common mouse louse</name>
    <dbReference type="NCBI Taxonomy" id="468196"/>
    <lineage>
        <taxon>Eukaryota</taxon>
        <taxon>Metazoa</taxon>
        <taxon>Ecdysozoa</taxon>
        <taxon>Arthropoda</taxon>
        <taxon>Hexapoda</taxon>
        <taxon>Insecta</taxon>
        <taxon>Pterygota</taxon>
        <taxon>Neoptera</taxon>
        <taxon>Paraneoptera</taxon>
        <taxon>Psocodea</taxon>
        <taxon>Troctomorpha</taxon>
        <taxon>Phthiraptera</taxon>
        <taxon>Anoplura</taxon>
        <taxon>Polyplacidae</taxon>
        <taxon>Polyplax</taxon>
    </lineage>
</organism>
<comment type="similarity">
    <text evidence="2">Belongs to the SLX9 family.</text>
</comment>
<evidence type="ECO:0000313" key="4">
    <source>
        <dbReference type="EMBL" id="KAK6627182.1"/>
    </source>
</evidence>
<evidence type="ECO:0000256" key="1">
    <source>
        <dbReference type="ARBA" id="ARBA00004604"/>
    </source>
</evidence>
<dbReference type="PANTHER" id="PTHR31109">
    <property type="entry name" value="PROTEIN FAM207A"/>
    <property type="match status" value="1"/>
</dbReference>
<dbReference type="EMBL" id="JAWJWF010000045">
    <property type="protein sequence ID" value="KAK6627182.1"/>
    <property type="molecule type" value="Genomic_DNA"/>
</dbReference>
<evidence type="ECO:0000256" key="3">
    <source>
        <dbReference type="ARBA" id="ARBA00023242"/>
    </source>
</evidence>